<keyword evidence="4 5" id="KW-0472">Membrane</keyword>
<feature type="transmembrane region" description="Helical" evidence="5">
    <location>
        <begin position="63"/>
        <end position="84"/>
    </location>
</feature>
<proteinExistence type="predicted"/>
<dbReference type="GO" id="GO:0006874">
    <property type="term" value="P:intracellular calcium ion homeostasis"/>
    <property type="evidence" value="ECO:0007669"/>
    <property type="project" value="TreeGrafter"/>
</dbReference>
<dbReference type="PANTHER" id="PTHR10846:SF8">
    <property type="entry name" value="INNER MEMBRANE PROTEIN YRBG"/>
    <property type="match status" value="1"/>
</dbReference>
<gene>
    <name evidence="7" type="ORF">DEQ80_10000</name>
</gene>
<feature type="transmembrane region" description="Helical" evidence="5">
    <location>
        <begin position="233"/>
        <end position="261"/>
    </location>
</feature>
<dbReference type="OrthoDB" id="9794225at2"/>
<feature type="domain" description="Sodium/calcium exchanger membrane region" evidence="6">
    <location>
        <begin position="175"/>
        <end position="321"/>
    </location>
</feature>
<feature type="transmembrane region" description="Helical" evidence="5">
    <location>
        <begin position="128"/>
        <end position="149"/>
    </location>
</feature>
<reference evidence="7 8" key="1">
    <citation type="journal article" date="2018" name="Nat. Biotechnol.">
        <title>A standardized bacterial taxonomy based on genome phylogeny substantially revises the tree of life.</title>
        <authorList>
            <person name="Parks D.H."/>
            <person name="Chuvochina M."/>
            <person name="Waite D.W."/>
            <person name="Rinke C."/>
            <person name="Skarshewski A."/>
            <person name="Chaumeil P.A."/>
            <person name="Hugenholtz P."/>
        </authorList>
    </citation>
    <scope>NUCLEOTIDE SEQUENCE [LARGE SCALE GENOMIC DNA]</scope>
    <source>
        <strain evidence="7">UBA8781</strain>
    </source>
</reference>
<keyword evidence="2 5" id="KW-0812">Transmembrane</keyword>
<dbReference type="Gene3D" id="1.20.1420.30">
    <property type="entry name" value="NCX, central ion-binding region"/>
    <property type="match status" value="1"/>
</dbReference>
<dbReference type="InterPro" id="IPR004837">
    <property type="entry name" value="NaCa_Exmemb"/>
</dbReference>
<feature type="transmembrane region" description="Helical" evidence="5">
    <location>
        <begin position="301"/>
        <end position="322"/>
    </location>
</feature>
<dbReference type="EMBL" id="DPBP01000040">
    <property type="protein sequence ID" value="HCE18179.1"/>
    <property type="molecule type" value="Genomic_DNA"/>
</dbReference>
<evidence type="ECO:0000256" key="4">
    <source>
        <dbReference type="ARBA" id="ARBA00023136"/>
    </source>
</evidence>
<dbReference type="RefSeq" id="WP_062189803.1">
    <property type="nucleotide sequence ID" value="NZ_DF967965.1"/>
</dbReference>
<comment type="caution">
    <text evidence="7">The sequence shown here is derived from an EMBL/GenBank/DDBJ whole genome shotgun (WGS) entry which is preliminary data.</text>
</comment>
<dbReference type="Pfam" id="PF01699">
    <property type="entry name" value="Na_Ca_ex"/>
    <property type="match status" value="2"/>
</dbReference>
<dbReference type="InterPro" id="IPR004481">
    <property type="entry name" value="K/Na/Ca-exchanger"/>
</dbReference>
<dbReference type="STRING" id="229919.GCA_001050195_00680"/>
<evidence type="ECO:0000256" key="3">
    <source>
        <dbReference type="ARBA" id="ARBA00022989"/>
    </source>
</evidence>
<organism evidence="7 8">
    <name type="scientific">Anaerolinea thermolimosa</name>
    <dbReference type="NCBI Taxonomy" id="229919"/>
    <lineage>
        <taxon>Bacteria</taxon>
        <taxon>Bacillati</taxon>
        <taxon>Chloroflexota</taxon>
        <taxon>Anaerolineae</taxon>
        <taxon>Anaerolineales</taxon>
        <taxon>Anaerolineaceae</taxon>
        <taxon>Anaerolinea</taxon>
    </lineage>
</organism>
<evidence type="ECO:0000256" key="2">
    <source>
        <dbReference type="ARBA" id="ARBA00022692"/>
    </source>
</evidence>
<feature type="domain" description="Sodium/calcium exchanger membrane region" evidence="6">
    <location>
        <begin position="3"/>
        <end position="148"/>
    </location>
</feature>
<dbReference type="PANTHER" id="PTHR10846">
    <property type="entry name" value="SODIUM/POTASSIUM/CALCIUM EXCHANGER"/>
    <property type="match status" value="1"/>
</dbReference>
<feature type="transmembrane region" description="Helical" evidence="5">
    <location>
        <begin position="170"/>
        <end position="192"/>
    </location>
</feature>
<dbReference type="GO" id="GO:0005886">
    <property type="term" value="C:plasma membrane"/>
    <property type="evidence" value="ECO:0007669"/>
    <property type="project" value="TreeGrafter"/>
</dbReference>
<dbReference type="GO" id="GO:0005262">
    <property type="term" value="F:calcium channel activity"/>
    <property type="evidence" value="ECO:0007669"/>
    <property type="project" value="TreeGrafter"/>
</dbReference>
<comment type="subcellular location">
    <subcellularLocation>
        <location evidence="1">Membrane</location>
        <topology evidence="1">Multi-pass membrane protein</topology>
    </subcellularLocation>
</comment>
<accession>A0A3D1JHX4</accession>
<feature type="transmembrane region" description="Helical" evidence="5">
    <location>
        <begin position="104"/>
        <end position="122"/>
    </location>
</feature>
<name>A0A3D1JHX4_9CHLR</name>
<evidence type="ECO:0000313" key="7">
    <source>
        <dbReference type="EMBL" id="HCE18179.1"/>
    </source>
</evidence>
<dbReference type="Proteomes" id="UP000264141">
    <property type="component" value="Unassembled WGS sequence"/>
</dbReference>
<dbReference type="GO" id="GO:0008273">
    <property type="term" value="F:calcium, potassium:sodium antiporter activity"/>
    <property type="evidence" value="ECO:0007669"/>
    <property type="project" value="TreeGrafter"/>
</dbReference>
<feature type="transmembrane region" description="Helical" evidence="5">
    <location>
        <begin position="273"/>
        <end position="294"/>
    </location>
</feature>
<evidence type="ECO:0000256" key="1">
    <source>
        <dbReference type="ARBA" id="ARBA00004141"/>
    </source>
</evidence>
<dbReference type="InterPro" id="IPR044880">
    <property type="entry name" value="NCX_ion-bd_dom_sf"/>
</dbReference>
<feature type="transmembrane region" description="Helical" evidence="5">
    <location>
        <begin position="198"/>
        <end position="221"/>
    </location>
</feature>
<protein>
    <submittedName>
        <fullName evidence="7">Sodium:calcium antiporter</fullName>
    </submittedName>
</protein>
<evidence type="ECO:0000259" key="6">
    <source>
        <dbReference type="Pfam" id="PF01699"/>
    </source>
</evidence>
<evidence type="ECO:0000256" key="5">
    <source>
        <dbReference type="SAM" id="Phobius"/>
    </source>
</evidence>
<keyword evidence="3 5" id="KW-1133">Transmembrane helix</keyword>
<sequence>MIWFEFVLSATLLVIAATKLAEFGDVIALRTGLGRLFIGTILMAGATSLPEFLTTLNSFQQGAVNLAAGNLFGSNMFNMFMLALLDISFRNQRILRVIYNRHALSGASAALLIGLTLTMMLANLDLSIGWVGLDSLLIILAYVGLVYMLRKSSGVSALLEEEQVDETTPPLWVGLTGFGLAAFLLVIVSPWLVESSLAIAEITGLSNGFIGTTLVGIVTSLPEMMTTIAAARIGAFDLAVGNLFGSNMFNVFAIGVADVFLLNGRFLGMIDPVFLLAGLIGLVMTLLGMIGNIARLERRIWLLEIDGWLLFLSYFAGLYLVYIKG</sequence>
<dbReference type="AlphaFoldDB" id="A0A3D1JHX4"/>
<evidence type="ECO:0000313" key="8">
    <source>
        <dbReference type="Proteomes" id="UP000264141"/>
    </source>
</evidence>